<feature type="region of interest" description="Disordered" evidence="1">
    <location>
        <begin position="1"/>
        <end position="51"/>
    </location>
</feature>
<reference evidence="3 5" key="1">
    <citation type="journal article" date="2011" name="Nature">
        <title>The Medicago genome provides insight into the evolution of rhizobial symbioses.</title>
        <authorList>
            <person name="Young N.D."/>
            <person name="Debelle F."/>
            <person name="Oldroyd G.E."/>
            <person name="Geurts R."/>
            <person name="Cannon S.B."/>
            <person name="Udvardi M.K."/>
            <person name="Benedito V.A."/>
            <person name="Mayer K.F."/>
            <person name="Gouzy J."/>
            <person name="Schoof H."/>
            <person name="Van de Peer Y."/>
            <person name="Proost S."/>
            <person name="Cook D.R."/>
            <person name="Meyers B.C."/>
            <person name="Spannagl M."/>
            <person name="Cheung F."/>
            <person name="De Mita S."/>
            <person name="Krishnakumar V."/>
            <person name="Gundlach H."/>
            <person name="Zhou S."/>
            <person name="Mudge J."/>
            <person name="Bharti A.K."/>
            <person name="Murray J.D."/>
            <person name="Naoumkina M.A."/>
            <person name="Rosen B."/>
            <person name="Silverstein K.A."/>
            <person name="Tang H."/>
            <person name="Rombauts S."/>
            <person name="Zhao P.X."/>
            <person name="Zhou P."/>
            <person name="Barbe V."/>
            <person name="Bardou P."/>
            <person name="Bechner M."/>
            <person name="Bellec A."/>
            <person name="Berger A."/>
            <person name="Berges H."/>
            <person name="Bidwell S."/>
            <person name="Bisseling T."/>
            <person name="Choisne N."/>
            <person name="Couloux A."/>
            <person name="Denny R."/>
            <person name="Deshpande S."/>
            <person name="Dai X."/>
            <person name="Doyle J.J."/>
            <person name="Dudez A.M."/>
            <person name="Farmer A.D."/>
            <person name="Fouteau S."/>
            <person name="Franken C."/>
            <person name="Gibelin C."/>
            <person name="Gish J."/>
            <person name="Goldstein S."/>
            <person name="Gonzalez A.J."/>
            <person name="Green P.J."/>
            <person name="Hallab A."/>
            <person name="Hartog M."/>
            <person name="Hua A."/>
            <person name="Humphray S.J."/>
            <person name="Jeong D.H."/>
            <person name="Jing Y."/>
            <person name="Jocker A."/>
            <person name="Kenton S.M."/>
            <person name="Kim D.J."/>
            <person name="Klee K."/>
            <person name="Lai H."/>
            <person name="Lang C."/>
            <person name="Lin S."/>
            <person name="Macmil S.L."/>
            <person name="Magdelenat G."/>
            <person name="Matthews L."/>
            <person name="McCorrison J."/>
            <person name="Monaghan E.L."/>
            <person name="Mun J.H."/>
            <person name="Najar F.Z."/>
            <person name="Nicholson C."/>
            <person name="Noirot C."/>
            <person name="O'Bleness M."/>
            <person name="Paule C.R."/>
            <person name="Poulain J."/>
            <person name="Prion F."/>
            <person name="Qin B."/>
            <person name="Qu C."/>
            <person name="Retzel E.F."/>
            <person name="Riddle C."/>
            <person name="Sallet E."/>
            <person name="Samain S."/>
            <person name="Samson N."/>
            <person name="Sanders I."/>
            <person name="Saurat O."/>
            <person name="Scarpelli C."/>
            <person name="Schiex T."/>
            <person name="Segurens B."/>
            <person name="Severin A.J."/>
            <person name="Sherrier D.J."/>
            <person name="Shi R."/>
            <person name="Sims S."/>
            <person name="Singer S.R."/>
            <person name="Sinharoy S."/>
            <person name="Sterck L."/>
            <person name="Viollet A."/>
            <person name="Wang B.B."/>
            <person name="Wang K."/>
            <person name="Wang M."/>
            <person name="Wang X."/>
            <person name="Warfsmann J."/>
            <person name="Weissenbach J."/>
            <person name="White D.D."/>
            <person name="White J.D."/>
            <person name="Wiley G.B."/>
            <person name="Wincker P."/>
            <person name="Xing Y."/>
            <person name="Yang L."/>
            <person name="Yao Z."/>
            <person name="Ying F."/>
            <person name="Zhai J."/>
            <person name="Zhou L."/>
            <person name="Zuber A."/>
            <person name="Denarie J."/>
            <person name="Dixon R.A."/>
            <person name="May G.D."/>
            <person name="Schwartz D.C."/>
            <person name="Rogers J."/>
            <person name="Quetier F."/>
            <person name="Town C.D."/>
            <person name="Roe B.A."/>
        </authorList>
    </citation>
    <scope>NUCLEOTIDE SEQUENCE [LARGE SCALE GENOMIC DNA]</scope>
    <source>
        <strain evidence="3">A17</strain>
        <strain evidence="4 5">cv. Jemalong A17</strain>
    </source>
</reference>
<proteinExistence type="predicted"/>
<evidence type="ECO:0000313" key="3">
    <source>
        <dbReference type="EMBL" id="KEH37730.1"/>
    </source>
</evidence>
<keyword evidence="2" id="KW-1133">Transmembrane helix</keyword>
<keyword evidence="2 3" id="KW-0812">Transmembrane</keyword>
<evidence type="ECO:0000313" key="4">
    <source>
        <dbReference type="EnsemblPlants" id="KEH37730"/>
    </source>
</evidence>
<sequence>MEGTPTIERIKGQDLDHSWPKYQRPSKAPIKKDGEALKITPLEPQRGLPKRHPRWRDLSSLYRYAKESSNLEVLHAIRSLNNIKNKDAMKNSDHGRMLVGEVSFIYFNLDAPDDINNRRIHHISVQFTSSRCHIVFFAYLFANVIFVGLLGRINNYDYYVIFTRAVDLNMIDC</sequence>
<reference evidence="4" key="3">
    <citation type="submission" date="2015-04" db="UniProtKB">
        <authorList>
            <consortium name="EnsemblPlants"/>
        </authorList>
    </citation>
    <scope>IDENTIFICATION</scope>
    <source>
        <strain evidence="4">cv. Jemalong A17</strain>
    </source>
</reference>
<dbReference type="EMBL" id="CM001218">
    <property type="protein sequence ID" value="KEH37730.1"/>
    <property type="molecule type" value="Genomic_DNA"/>
</dbReference>
<dbReference type="HOGENOM" id="CLU_1549877_0_0_1"/>
<accession>A0A072VHV5</accession>
<feature type="transmembrane region" description="Helical" evidence="2">
    <location>
        <begin position="134"/>
        <end position="153"/>
    </location>
</feature>
<organism evidence="3 5">
    <name type="scientific">Medicago truncatula</name>
    <name type="common">Barrel medic</name>
    <name type="synonym">Medicago tribuloides</name>
    <dbReference type="NCBI Taxonomy" id="3880"/>
    <lineage>
        <taxon>Eukaryota</taxon>
        <taxon>Viridiplantae</taxon>
        <taxon>Streptophyta</taxon>
        <taxon>Embryophyta</taxon>
        <taxon>Tracheophyta</taxon>
        <taxon>Spermatophyta</taxon>
        <taxon>Magnoliopsida</taxon>
        <taxon>eudicotyledons</taxon>
        <taxon>Gunneridae</taxon>
        <taxon>Pentapetalae</taxon>
        <taxon>rosids</taxon>
        <taxon>fabids</taxon>
        <taxon>Fabales</taxon>
        <taxon>Fabaceae</taxon>
        <taxon>Papilionoideae</taxon>
        <taxon>50 kb inversion clade</taxon>
        <taxon>NPAAA clade</taxon>
        <taxon>Hologalegina</taxon>
        <taxon>IRL clade</taxon>
        <taxon>Trifolieae</taxon>
        <taxon>Medicago</taxon>
    </lineage>
</organism>
<name>A0A072VHV5_MEDTR</name>
<gene>
    <name evidence="3" type="ordered locus">MTR_2g046400</name>
</gene>
<feature type="compositionally biased region" description="Basic and acidic residues" evidence="1">
    <location>
        <begin position="8"/>
        <end position="19"/>
    </location>
</feature>
<evidence type="ECO:0000313" key="5">
    <source>
        <dbReference type="Proteomes" id="UP000002051"/>
    </source>
</evidence>
<reference evidence="3 5" key="2">
    <citation type="journal article" date="2014" name="BMC Genomics">
        <title>An improved genome release (version Mt4.0) for the model legume Medicago truncatula.</title>
        <authorList>
            <person name="Tang H."/>
            <person name="Krishnakumar V."/>
            <person name="Bidwell S."/>
            <person name="Rosen B."/>
            <person name="Chan A."/>
            <person name="Zhou S."/>
            <person name="Gentzbittel L."/>
            <person name="Childs K.L."/>
            <person name="Yandell M."/>
            <person name="Gundlach H."/>
            <person name="Mayer K.F."/>
            <person name="Schwartz D.C."/>
            <person name="Town C.D."/>
        </authorList>
    </citation>
    <scope>GENOME REANNOTATION</scope>
    <source>
        <strain evidence="3">A17</strain>
        <strain evidence="4 5">cv. Jemalong A17</strain>
    </source>
</reference>
<evidence type="ECO:0000256" key="1">
    <source>
        <dbReference type="SAM" id="MobiDB-lite"/>
    </source>
</evidence>
<evidence type="ECO:0000256" key="2">
    <source>
        <dbReference type="SAM" id="Phobius"/>
    </source>
</evidence>
<keyword evidence="5" id="KW-1185">Reference proteome</keyword>
<dbReference type="EnsemblPlants" id="KEH37730">
    <property type="protein sequence ID" value="KEH37730"/>
    <property type="gene ID" value="MTR_2g046400"/>
</dbReference>
<dbReference type="AlphaFoldDB" id="A0A072VHV5"/>
<keyword evidence="2" id="KW-0472">Membrane</keyword>
<dbReference type="Proteomes" id="UP000002051">
    <property type="component" value="Chromosome 2"/>
</dbReference>
<protein>
    <submittedName>
        <fullName evidence="3">Transmembrane protein, putative</fullName>
    </submittedName>
</protein>